<keyword evidence="3" id="KW-0413">Isomerase</keyword>
<dbReference type="STRING" id="1123272.SAMN02745824_0551"/>
<dbReference type="OrthoDB" id="7592626at2"/>
<dbReference type="AlphaFoldDB" id="A0A1N6CN55"/>
<evidence type="ECO:0000313" key="4">
    <source>
        <dbReference type="Proteomes" id="UP000185192"/>
    </source>
</evidence>
<evidence type="ECO:0000313" key="3">
    <source>
        <dbReference type="EMBL" id="SIN60010.1"/>
    </source>
</evidence>
<accession>A0A1N6CN55</accession>
<dbReference type="GO" id="GO:0003755">
    <property type="term" value="F:peptidyl-prolyl cis-trans isomerase activity"/>
    <property type="evidence" value="ECO:0007669"/>
    <property type="project" value="InterPro"/>
</dbReference>
<evidence type="ECO:0000259" key="2">
    <source>
        <dbReference type="Pfam" id="PF00160"/>
    </source>
</evidence>
<feature type="signal peptide" evidence="1">
    <location>
        <begin position="1"/>
        <end position="28"/>
    </location>
</feature>
<dbReference type="Pfam" id="PF00160">
    <property type="entry name" value="Pro_isomerase"/>
    <property type="match status" value="1"/>
</dbReference>
<evidence type="ECO:0000256" key="1">
    <source>
        <dbReference type="SAM" id="SignalP"/>
    </source>
</evidence>
<proteinExistence type="predicted"/>
<dbReference type="EMBL" id="FSQW01000001">
    <property type="protein sequence ID" value="SIN60010.1"/>
    <property type="molecule type" value="Genomic_DNA"/>
</dbReference>
<dbReference type="InterPro" id="IPR002130">
    <property type="entry name" value="Cyclophilin-type_PPIase_dom"/>
</dbReference>
<gene>
    <name evidence="3" type="ORF">SAMN02745824_0551</name>
</gene>
<keyword evidence="1" id="KW-0732">Signal</keyword>
<dbReference type="InterPro" id="IPR029000">
    <property type="entry name" value="Cyclophilin-like_dom_sf"/>
</dbReference>
<reference evidence="4" key="1">
    <citation type="submission" date="2016-11" db="EMBL/GenBank/DDBJ databases">
        <authorList>
            <person name="Varghese N."/>
            <person name="Submissions S."/>
        </authorList>
    </citation>
    <scope>NUCLEOTIDE SEQUENCE [LARGE SCALE GENOMIC DNA]</scope>
    <source>
        <strain evidence="4">DSM 22363</strain>
    </source>
</reference>
<dbReference type="RefSeq" id="WP_084192443.1">
    <property type="nucleotide sequence ID" value="NZ_FSQW01000001.1"/>
</dbReference>
<name>A0A1N6CN55_9SPHN</name>
<sequence length="331" mass="35894">MKRHTKILLAVPFLFLTANLSPASPAQAQDAAPEEEDADKAPTPEEVLAAAPAEHWLPIPVNDLLVMTLPDDAEGNSRQAVIQLLPARLSGGHVRNIRTFARARWWDGTVIYRVSKGFVTQFGGTPLSKPMPKNLETVPESEYYNAAIGERRNRDMAALKAAVDYSNTYQGTEIRPLMKIIYENFGAKVGFGAGWPVGITDKGSYPLLCRGSLSPAHYDPPDTGTGSELSVITGEQARGLDTKFGNIGRVIAGLEHLVNLPLGTEGGGFYADKSQHVPIQSIRLASELPVADQPRYEYLASYSPSLLKYIDAHGGYGNICTVPVPIRKVAE</sequence>
<feature type="chain" id="PRO_5012500840" evidence="1">
    <location>
        <begin position="29"/>
        <end position="331"/>
    </location>
</feature>
<keyword evidence="4" id="KW-1185">Reference proteome</keyword>
<organism evidence="3 4">
    <name type="scientific">Parasphingorhabdus marina DSM 22363</name>
    <dbReference type="NCBI Taxonomy" id="1123272"/>
    <lineage>
        <taxon>Bacteria</taxon>
        <taxon>Pseudomonadati</taxon>
        <taxon>Pseudomonadota</taxon>
        <taxon>Alphaproteobacteria</taxon>
        <taxon>Sphingomonadales</taxon>
        <taxon>Sphingomonadaceae</taxon>
        <taxon>Parasphingorhabdus</taxon>
    </lineage>
</organism>
<dbReference type="Proteomes" id="UP000185192">
    <property type="component" value="Unassembled WGS sequence"/>
</dbReference>
<protein>
    <submittedName>
        <fullName evidence="3">Peptidylprolyl isomerase</fullName>
    </submittedName>
</protein>
<dbReference type="Gene3D" id="2.40.100.10">
    <property type="entry name" value="Cyclophilin-like"/>
    <property type="match status" value="1"/>
</dbReference>
<feature type="domain" description="PPIase cyclophilin-type" evidence="2">
    <location>
        <begin position="93"/>
        <end position="270"/>
    </location>
</feature>
<dbReference type="SUPFAM" id="SSF50891">
    <property type="entry name" value="Cyclophilin-like"/>
    <property type="match status" value="1"/>
</dbReference>